<accession>A0A9P6N687</accession>
<dbReference type="EMBL" id="MU167457">
    <property type="protein sequence ID" value="KAG0140291.1"/>
    <property type="molecule type" value="Genomic_DNA"/>
</dbReference>
<comment type="caution">
    <text evidence="1">The sequence shown here is derived from an EMBL/GenBank/DDBJ whole genome shotgun (WGS) entry which is preliminary data.</text>
</comment>
<protein>
    <submittedName>
        <fullName evidence="1">Uncharacterized protein</fullName>
    </submittedName>
</protein>
<dbReference type="AlphaFoldDB" id="A0A9P6N687"/>
<gene>
    <name evidence="1" type="ORF">CROQUDRAFT_691640</name>
</gene>
<proteinExistence type="predicted"/>
<keyword evidence="2" id="KW-1185">Reference proteome</keyword>
<evidence type="ECO:0000313" key="1">
    <source>
        <dbReference type="EMBL" id="KAG0140291.1"/>
    </source>
</evidence>
<sequence length="107" mass="12488">MDDYTYHKLLAYHQAQDDKWMDYQVFPYPNGAHVLEAYAWEVGGLTGQDRIQYSKRDNSNIINVELEGKYSCGKVLNILELIESSELVVMVRWLEKVDDPALDQIFE</sequence>
<dbReference type="Proteomes" id="UP000886653">
    <property type="component" value="Unassembled WGS sequence"/>
</dbReference>
<evidence type="ECO:0000313" key="2">
    <source>
        <dbReference type="Proteomes" id="UP000886653"/>
    </source>
</evidence>
<reference evidence="1" key="1">
    <citation type="submission" date="2013-11" db="EMBL/GenBank/DDBJ databases">
        <title>Genome sequence of the fusiform rust pathogen reveals effectors for host alternation and coevolution with pine.</title>
        <authorList>
            <consortium name="DOE Joint Genome Institute"/>
            <person name="Smith K."/>
            <person name="Pendleton A."/>
            <person name="Kubisiak T."/>
            <person name="Anderson C."/>
            <person name="Salamov A."/>
            <person name="Aerts A."/>
            <person name="Riley R."/>
            <person name="Clum A."/>
            <person name="Lindquist E."/>
            <person name="Ence D."/>
            <person name="Campbell M."/>
            <person name="Kronenberg Z."/>
            <person name="Feau N."/>
            <person name="Dhillon B."/>
            <person name="Hamelin R."/>
            <person name="Burleigh J."/>
            <person name="Smith J."/>
            <person name="Yandell M."/>
            <person name="Nelson C."/>
            <person name="Grigoriev I."/>
            <person name="Davis J."/>
        </authorList>
    </citation>
    <scope>NUCLEOTIDE SEQUENCE</scope>
    <source>
        <strain evidence="1">G11</strain>
    </source>
</reference>
<name>A0A9P6N687_9BASI</name>
<organism evidence="1 2">
    <name type="scientific">Cronartium quercuum f. sp. fusiforme G11</name>
    <dbReference type="NCBI Taxonomy" id="708437"/>
    <lineage>
        <taxon>Eukaryota</taxon>
        <taxon>Fungi</taxon>
        <taxon>Dikarya</taxon>
        <taxon>Basidiomycota</taxon>
        <taxon>Pucciniomycotina</taxon>
        <taxon>Pucciniomycetes</taxon>
        <taxon>Pucciniales</taxon>
        <taxon>Coleosporiaceae</taxon>
        <taxon>Cronartium</taxon>
    </lineage>
</organism>